<dbReference type="GO" id="GO:0030150">
    <property type="term" value="P:protein import into mitochondrial matrix"/>
    <property type="evidence" value="ECO:0007669"/>
    <property type="project" value="TreeGrafter"/>
</dbReference>
<dbReference type="PANTHER" id="PTHR10485">
    <property type="entry name" value="MITOCHONDRIAL IMPORT INNER MEMBRANE TRANSLOCASE SUBUNIT TIM-17"/>
    <property type="match status" value="1"/>
</dbReference>
<gene>
    <name evidence="9" type="ORF">HU200_033365</name>
</gene>
<evidence type="ECO:0000256" key="6">
    <source>
        <dbReference type="ARBA" id="ARBA00023128"/>
    </source>
</evidence>
<comment type="subcellular location">
    <subcellularLocation>
        <location evidence="1">Mitochondrion inner membrane</location>
        <topology evidence="1">Multi-pass membrane protein</topology>
    </subcellularLocation>
</comment>
<dbReference type="GO" id="GO:0005744">
    <property type="term" value="C:TIM23 mitochondrial import inner membrane translocase complex"/>
    <property type="evidence" value="ECO:0007669"/>
    <property type="project" value="TreeGrafter"/>
</dbReference>
<evidence type="ECO:0000256" key="5">
    <source>
        <dbReference type="ARBA" id="ARBA00022989"/>
    </source>
</evidence>
<comment type="similarity">
    <text evidence="2">Belongs to the Tim17/Tim22/Tim23 family.</text>
</comment>
<keyword evidence="10" id="KW-1185">Reference proteome</keyword>
<evidence type="ECO:0000256" key="2">
    <source>
        <dbReference type="ARBA" id="ARBA00008444"/>
    </source>
</evidence>
<dbReference type="OrthoDB" id="695531at2759"/>
<dbReference type="AlphaFoldDB" id="A0A835BLK3"/>
<sequence length="205" mass="21318">MGSAPPPPLYDEPPIHRHRFIDNAGEGFSFGLACGSAFYAIKGFRSSAAGGRLAGAGHAALVNAPRIGGMCATLAALFCASDSAMAVARRKDDSWNKIVAGTTSLGLFRMHLGARAAAVSALFGAAISVALVGLDRWLEGDLESRRANDPTTRNKNSGSLAPAMLTPTQGQGSSGALSWLRSSAMAPSPSITSNKVRFQFLLRNL</sequence>
<accession>A0A835BLK3</accession>
<evidence type="ECO:0000256" key="8">
    <source>
        <dbReference type="SAM" id="MobiDB-lite"/>
    </source>
</evidence>
<keyword evidence="7" id="KW-0472">Membrane</keyword>
<protein>
    <submittedName>
        <fullName evidence="9">Uncharacterized protein</fullName>
    </submittedName>
</protein>
<keyword evidence="4" id="KW-0999">Mitochondrion inner membrane</keyword>
<reference evidence="9" key="1">
    <citation type="submission" date="2020-07" db="EMBL/GenBank/DDBJ databases">
        <title>Genome sequence and genetic diversity analysis of an under-domesticated orphan crop, white fonio (Digitaria exilis).</title>
        <authorList>
            <person name="Bennetzen J.L."/>
            <person name="Chen S."/>
            <person name="Ma X."/>
            <person name="Wang X."/>
            <person name="Yssel A.E.J."/>
            <person name="Chaluvadi S.R."/>
            <person name="Johnson M."/>
            <person name="Gangashetty P."/>
            <person name="Hamidou F."/>
            <person name="Sanogo M.D."/>
            <person name="Zwaenepoel A."/>
            <person name="Wallace J."/>
            <person name="Van De Peer Y."/>
            <person name="Van Deynze A."/>
        </authorList>
    </citation>
    <scope>NUCLEOTIDE SEQUENCE</scope>
    <source>
        <tissue evidence="9">Leaves</tissue>
    </source>
</reference>
<keyword evidence="3" id="KW-0812">Transmembrane</keyword>
<dbReference type="EMBL" id="JACEFO010001795">
    <property type="protein sequence ID" value="KAF8702025.1"/>
    <property type="molecule type" value="Genomic_DNA"/>
</dbReference>
<feature type="region of interest" description="Disordered" evidence="8">
    <location>
        <begin position="145"/>
        <end position="174"/>
    </location>
</feature>
<evidence type="ECO:0000256" key="1">
    <source>
        <dbReference type="ARBA" id="ARBA00004448"/>
    </source>
</evidence>
<dbReference type="Pfam" id="PF02466">
    <property type="entry name" value="Tim17"/>
    <property type="match status" value="1"/>
</dbReference>
<evidence type="ECO:0000256" key="3">
    <source>
        <dbReference type="ARBA" id="ARBA00022692"/>
    </source>
</evidence>
<proteinExistence type="inferred from homology"/>
<comment type="caution">
    <text evidence="9">The sequence shown here is derived from an EMBL/GenBank/DDBJ whole genome shotgun (WGS) entry which is preliminary data.</text>
</comment>
<name>A0A835BLK3_9POAL</name>
<evidence type="ECO:0000256" key="7">
    <source>
        <dbReference type="ARBA" id="ARBA00023136"/>
    </source>
</evidence>
<keyword evidence="6" id="KW-0496">Mitochondrion</keyword>
<evidence type="ECO:0000256" key="4">
    <source>
        <dbReference type="ARBA" id="ARBA00022792"/>
    </source>
</evidence>
<organism evidence="9 10">
    <name type="scientific">Digitaria exilis</name>
    <dbReference type="NCBI Taxonomy" id="1010633"/>
    <lineage>
        <taxon>Eukaryota</taxon>
        <taxon>Viridiplantae</taxon>
        <taxon>Streptophyta</taxon>
        <taxon>Embryophyta</taxon>
        <taxon>Tracheophyta</taxon>
        <taxon>Spermatophyta</taxon>
        <taxon>Magnoliopsida</taxon>
        <taxon>Liliopsida</taxon>
        <taxon>Poales</taxon>
        <taxon>Poaceae</taxon>
        <taxon>PACMAD clade</taxon>
        <taxon>Panicoideae</taxon>
        <taxon>Panicodae</taxon>
        <taxon>Paniceae</taxon>
        <taxon>Anthephorinae</taxon>
        <taxon>Digitaria</taxon>
    </lineage>
</organism>
<feature type="compositionally biased region" description="Polar residues" evidence="8">
    <location>
        <begin position="149"/>
        <end position="159"/>
    </location>
</feature>
<dbReference type="GO" id="GO:0008320">
    <property type="term" value="F:protein transmembrane transporter activity"/>
    <property type="evidence" value="ECO:0007669"/>
    <property type="project" value="TreeGrafter"/>
</dbReference>
<dbReference type="Proteomes" id="UP000636709">
    <property type="component" value="Unassembled WGS sequence"/>
</dbReference>
<dbReference type="PANTHER" id="PTHR10485:SF13">
    <property type="match status" value="1"/>
</dbReference>
<keyword evidence="5" id="KW-1133">Transmembrane helix</keyword>
<evidence type="ECO:0000313" key="10">
    <source>
        <dbReference type="Proteomes" id="UP000636709"/>
    </source>
</evidence>
<evidence type="ECO:0000313" key="9">
    <source>
        <dbReference type="EMBL" id="KAF8702025.1"/>
    </source>
</evidence>